<dbReference type="GO" id="GO:0016787">
    <property type="term" value="F:hydrolase activity"/>
    <property type="evidence" value="ECO:0007669"/>
    <property type="project" value="UniProtKB-KW"/>
</dbReference>
<dbReference type="InterPro" id="IPR001466">
    <property type="entry name" value="Beta-lactam-related"/>
</dbReference>
<dbReference type="InterPro" id="IPR012338">
    <property type="entry name" value="Beta-lactam/transpept-like"/>
</dbReference>
<evidence type="ECO:0000313" key="2">
    <source>
        <dbReference type="EMBL" id="MEI5688533.1"/>
    </source>
</evidence>
<organism evidence="2 3">
    <name type="scientific">Sphingomonas kyungheensis</name>
    <dbReference type="NCBI Taxonomy" id="1069987"/>
    <lineage>
        <taxon>Bacteria</taxon>
        <taxon>Pseudomonadati</taxon>
        <taxon>Pseudomonadota</taxon>
        <taxon>Alphaproteobacteria</taxon>
        <taxon>Sphingomonadales</taxon>
        <taxon>Sphingomonadaceae</taxon>
        <taxon>Sphingomonas</taxon>
    </lineage>
</organism>
<dbReference type="PANTHER" id="PTHR46825:SF12">
    <property type="entry name" value="PENICILLIN-BINDING PROTEIN 4"/>
    <property type="match status" value="1"/>
</dbReference>
<evidence type="ECO:0000313" key="3">
    <source>
        <dbReference type="Proteomes" id="UP001367771"/>
    </source>
</evidence>
<feature type="domain" description="Beta-lactamase-related" evidence="1">
    <location>
        <begin position="50"/>
        <end position="363"/>
    </location>
</feature>
<keyword evidence="3" id="KW-1185">Reference proteome</keyword>
<gene>
    <name evidence="2" type="ORF">V8201_15680</name>
</gene>
<sequence>MTDRSTRPPTRRLVLAGGLAATVAPAPEPASARGAVPPPFLLKPWMTLADVPGASWALLDGDRIDSYAEGDARAGVTPATVDTVFEAASLSKPVLAAAIHALVAEGRIDLDAPVVAHIPFTRDAATRAVTPRHLLAHAGGLLNWRTEPGDLVSGFTPGSAFRYSGEGYALLARLAETITGESAAALVRRLVLVPAGMTRSGYGWIGDGGAVAWPHDAGAAVMTDKGPAAFRTARDAGPARSVERWTEADRVAAAQALGKPALPLFLIPNMAAGLWTTAGDYARFLRFARRFPAMNTPTVRVAGALSWGLGWGLEQAGARRFAWHWGQNDGVCNLFVTDLSAGTSLVVLTNGAGGQRVYGRAARVRFAREFDALTWLQP</sequence>
<dbReference type="PANTHER" id="PTHR46825">
    <property type="entry name" value="D-ALANYL-D-ALANINE-CARBOXYPEPTIDASE/ENDOPEPTIDASE AMPH"/>
    <property type="match status" value="1"/>
</dbReference>
<dbReference type="Gene3D" id="3.40.710.10">
    <property type="entry name" value="DD-peptidase/beta-lactamase superfamily"/>
    <property type="match status" value="1"/>
</dbReference>
<keyword evidence="2" id="KW-0378">Hydrolase</keyword>
<evidence type="ECO:0000259" key="1">
    <source>
        <dbReference type="Pfam" id="PF00144"/>
    </source>
</evidence>
<reference evidence="2 3" key="1">
    <citation type="journal article" date="2013" name="Int. J. Syst. Evol. Microbiol.">
        <title>Sphingomonas kyungheensis sp. nov., a bacterium with ginsenoside-converting activity isolated from soil of a ginseng field.</title>
        <authorList>
            <person name="Son H.M."/>
            <person name="Yang J.E."/>
            <person name="Park Y."/>
            <person name="Han C.K."/>
            <person name="Kim S.G."/>
            <person name="Kook M."/>
            <person name="Yi T.H."/>
        </authorList>
    </citation>
    <scope>NUCLEOTIDE SEQUENCE [LARGE SCALE GENOMIC DNA]</scope>
    <source>
        <strain evidence="2 3">LMG 26582</strain>
    </source>
</reference>
<dbReference type="EC" id="3.1.1.103" evidence="2"/>
<dbReference type="Proteomes" id="UP001367771">
    <property type="component" value="Unassembled WGS sequence"/>
</dbReference>
<dbReference type="Pfam" id="PF00144">
    <property type="entry name" value="Beta-lactamase"/>
    <property type="match status" value="1"/>
</dbReference>
<dbReference type="EMBL" id="JBBBDM010000010">
    <property type="protein sequence ID" value="MEI5688533.1"/>
    <property type="molecule type" value="Genomic_DNA"/>
</dbReference>
<protein>
    <submittedName>
        <fullName evidence="2">Serine hydrolase domain-containing protein</fullName>
        <ecNumber evidence="2">3.1.1.103</ecNumber>
    </submittedName>
</protein>
<accession>A0ABU8H6B3</accession>
<dbReference type="InterPro" id="IPR050491">
    <property type="entry name" value="AmpC-like"/>
</dbReference>
<comment type="caution">
    <text evidence="2">The sequence shown here is derived from an EMBL/GenBank/DDBJ whole genome shotgun (WGS) entry which is preliminary data.</text>
</comment>
<dbReference type="RefSeq" id="WP_336545882.1">
    <property type="nucleotide sequence ID" value="NZ_JBBBDM010000010.1"/>
</dbReference>
<proteinExistence type="predicted"/>
<dbReference type="PROSITE" id="PS51318">
    <property type="entry name" value="TAT"/>
    <property type="match status" value="1"/>
</dbReference>
<dbReference type="SUPFAM" id="SSF56601">
    <property type="entry name" value="beta-lactamase/transpeptidase-like"/>
    <property type="match status" value="1"/>
</dbReference>
<dbReference type="InterPro" id="IPR006311">
    <property type="entry name" value="TAT_signal"/>
</dbReference>
<name>A0ABU8H6B3_9SPHN</name>